<name>A0ABN1VAM7_9ACTN</name>
<gene>
    <name evidence="3" type="ORF">GCM10009654_64360</name>
</gene>
<feature type="region of interest" description="Disordered" evidence="1">
    <location>
        <begin position="17"/>
        <end position="68"/>
    </location>
</feature>
<evidence type="ECO:0000256" key="1">
    <source>
        <dbReference type="SAM" id="MobiDB-lite"/>
    </source>
</evidence>
<comment type="caution">
    <text evidence="3">The sequence shown here is derived from an EMBL/GenBank/DDBJ whole genome shotgun (WGS) entry which is preliminary data.</text>
</comment>
<feature type="transmembrane region" description="Helical" evidence="2">
    <location>
        <begin position="288"/>
        <end position="305"/>
    </location>
</feature>
<dbReference type="EMBL" id="BAAAKV010000097">
    <property type="protein sequence ID" value="GAA1198818.1"/>
    <property type="molecule type" value="Genomic_DNA"/>
</dbReference>
<keyword evidence="2" id="KW-0812">Transmembrane</keyword>
<evidence type="ECO:0000313" key="4">
    <source>
        <dbReference type="Proteomes" id="UP001501371"/>
    </source>
</evidence>
<dbReference type="Proteomes" id="UP001501371">
    <property type="component" value="Unassembled WGS sequence"/>
</dbReference>
<protein>
    <recommendedName>
        <fullName evidence="5">Integral membrane protein</fullName>
    </recommendedName>
</protein>
<evidence type="ECO:0000256" key="2">
    <source>
        <dbReference type="SAM" id="Phobius"/>
    </source>
</evidence>
<sequence>MGEVGIFQRAGKRGLDLRAQVPAAERTDRTRSTHRTERTDRTESTEPTESGAGLVTDRTADGREPAARRACRRLPRVPRGPRVPFLVTALSVPAYVLWATVLATGGGDLAAQFAWASFADRHPGSAYNLAWYGGTHTVNYSVLAPPLMAFLGVRAVSVAAGLAGTWVLALLFVRAGVRHPVWPALLGAAALWCNVASGRTTFALGTALGLVALSQARRPVLAWAAAALTALASPVAGLFLVVAGAAYLLQRRWARGAALIVPPFAVVAAVTVLFPFHGEQPMAPGKLTMPLLVCAAVCLAVPRGWRTVRYGAAVYAVGVVLTFLVSSPIGTNVERLVGLAGPPVLLAALLARVPGPVGEPVTGPGGRRSRAGRAANDGAPRFRTARAALPGLVLAVAVCVNTGWLVDKTEDDLAVSNTVPSWAARTDGLLAALERFGADRTRVEAVPARNHREADVLAPHITMARGWNRQLDVERGRLFYDGTLTPATYRAWLDRFAVGLVVLHHGRPDGPAEAEAALVRSEPEWLERLWQDEDWTVYRVRDAVPLVSAPGTVVRTGAADLVVRMPAAGSVTVRVAYSPWLTAPGACVGRAADGWTRLTVRTAGEYRLGSGYADRLRDGFGGGAGCG</sequence>
<organism evidence="3 4">
    <name type="scientific">Streptomyces hebeiensis</name>
    <dbReference type="NCBI Taxonomy" id="229486"/>
    <lineage>
        <taxon>Bacteria</taxon>
        <taxon>Bacillati</taxon>
        <taxon>Actinomycetota</taxon>
        <taxon>Actinomycetes</taxon>
        <taxon>Kitasatosporales</taxon>
        <taxon>Streptomycetaceae</taxon>
        <taxon>Streptomyces</taxon>
    </lineage>
</organism>
<keyword evidence="2" id="KW-1133">Transmembrane helix</keyword>
<accession>A0ABN1VAM7</accession>
<reference evidence="3 4" key="1">
    <citation type="journal article" date="2019" name="Int. J. Syst. Evol. Microbiol.">
        <title>The Global Catalogue of Microorganisms (GCM) 10K type strain sequencing project: providing services to taxonomists for standard genome sequencing and annotation.</title>
        <authorList>
            <consortium name="The Broad Institute Genomics Platform"/>
            <consortium name="The Broad Institute Genome Sequencing Center for Infectious Disease"/>
            <person name="Wu L."/>
            <person name="Ma J."/>
        </authorList>
    </citation>
    <scope>NUCLEOTIDE SEQUENCE [LARGE SCALE GENOMIC DNA]</scope>
    <source>
        <strain evidence="3 4">JCM 12696</strain>
    </source>
</reference>
<keyword evidence="2" id="KW-0472">Membrane</keyword>
<proteinExistence type="predicted"/>
<feature type="transmembrane region" description="Helical" evidence="2">
    <location>
        <begin position="220"/>
        <end position="249"/>
    </location>
</feature>
<feature type="compositionally biased region" description="Basic and acidic residues" evidence="1">
    <location>
        <begin position="58"/>
        <end position="67"/>
    </location>
</feature>
<feature type="transmembrane region" description="Helical" evidence="2">
    <location>
        <begin position="256"/>
        <end position="276"/>
    </location>
</feature>
<evidence type="ECO:0000313" key="3">
    <source>
        <dbReference type="EMBL" id="GAA1198818.1"/>
    </source>
</evidence>
<feature type="transmembrane region" description="Helical" evidence="2">
    <location>
        <begin position="147"/>
        <end position="173"/>
    </location>
</feature>
<feature type="transmembrane region" description="Helical" evidence="2">
    <location>
        <begin position="185"/>
        <end position="214"/>
    </location>
</feature>
<feature type="compositionally biased region" description="Basic and acidic residues" evidence="1">
    <location>
        <begin position="25"/>
        <end position="44"/>
    </location>
</feature>
<keyword evidence="4" id="KW-1185">Reference proteome</keyword>
<feature type="transmembrane region" description="Helical" evidence="2">
    <location>
        <begin position="312"/>
        <end position="330"/>
    </location>
</feature>
<evidence type="ECO:0008006" key="5">
    <source>
        <dbReference type="Google" id="ProtNLM"/>
    </source>
</evidence>
<feature type="transmembrane region" description="Helical" evidence="2">
    <location>
        <begin position="83"/>
        <end position="103"/>
    </location>
</feature>